<dbReference type="GO" id="GO:0000932">
    <property type="term" value="C:P-body"/>
    <property type="evidence" value="ECO:0007669"/>
    <property type="project" value="TreeGrafter"/>
</dbReference>
<proteinExistence type="predicted"/>
<dbReference type="InterPro" id="IPR050180">
    <property type="entry name" value="RNR_Ribonuclease"/>
</dbReference>
<dbReference type="AlphaFoldDB" id="A0A7V2F772"/>
<name>A0A7V2F772_RHOMR</name>
<feature type="coiled-coil region" evidence="1">
    <location>
        <begin position="142"/>
        <end position="169"/>
    </location>
</feature>
<dbReference type="PANTHER" id="PTHR23355:SF42">
    <property type="entry name" value="RIBONUCLEASE II, CHLOROPLASTIC_MITOCHONDRIAL"/>
    <property type="match status" value="1"/>
</dbReference>
<evidence type="ECO:0000313" key="3">
    <source>
        <dbReference type="EMBL" id="HER96668.1"/>
    </source>
</evidence>
<gene>
    <name evidence="3" type="ORF">ENO59_09155</name>
</gene>
<keyword evidence="1" id="KW-0175">Coiled coil</keyword>
<evidence type="ECO:0000256" key="1">
    <source>
        <dbReference type="SAM" id="Coils"/>
    </source>
</evidence>
<dbReference type="GO" id="GO:0000175">
    <property type="term" value="F:3'-5'-RNA exonuclease activity"/>
    <property type="evidence" value="ECO:0007669"/>
    <property type="project" value="TreeGrafter"/>
</dbReference>
<dbReference type="InterPro" id="IPR012340">
    <property type="entry name" value="NA-bd_OB-fold"/>
</dbReference>
<dbReference type="Pfam" id="PF00773">
    <property type="entry name" value="RNB"/>
    <property type="match status" value="1"/>
</dbReference>
<dbReference type="SUPFAM" id="SSF50249">
    <property type="entry name" value="Nucleic acid-binding proteins"/>
    <property type="match status" value="1"/>
</dbReference>
<reference evidence="3" key="1">
    <citation type="journal article" date="2020" name="mSystems">
        <title>Genome- and Community-Level Interaction Insights into Carbon Utilization and Element Cycling Functions of Hydrothermarchaeota in Hydrothermal Sediment.</title>
        <authorList>
            <person name="Zhou Z."/>
            <person name="Liu Y."/>
            <person name="Xu W."/>
            <person name="Pan J."/>
            <person name="Luo Z.H."/>
            <person name="Li M."/>
        </authorList>
    </citation>
    <scope>NUCLEOTIDE SEQUENCE [LARGE SCALE GENOMIC DNA]</scope>
    <source>
        <strain evidence="3">SpSt-143</strain>
    </source>
</reference>
<protein>
    <submittedName>
        <fullName evidence="3">RNB domain-containing ribonuclease</fullName>
    </submittedName>
</protein>
<dbReference type="SMART" id="SM00955">
    <property type="entry name" value="RNB"/>
    <property type="match status" value="1"/>
</dbReference>
<dbReference type="InterPro" id="IPR001900">
    <property type="entry name" value="RNase_II/R"/>
</dbReference>
<dbReference type="PANTHER" id="PTHR23355">
    <property type="entry name" value="RIBONUCLEASE"/>
    <property type="match status" value="1"/>
</dbReference>
<dbReference type="Pfam" id="PF25255">
    <property type="entry name" value="WHD_RNase_II"/>
    <property type="match status" value="1"/>
</dbReference>
<feature type="domain" description="RNB" evidence="2">
    <location>
        <begin position="263"/>
        <end position="555"/>
    </location>
</feature>
<organism evidence="3">
    <name type="scientific">Rhodothermus marinus</name>
    <name type="common">Rhodothermus obamensis</name>
    <dbReference type="NCBI Taxonomy" id="29549"/>
    <lineage>
        <taxon>Bacteria</taxon>
        <taxon>Pseudomonadati</taxon>
        <taxon>Rhodothermota</taxon>
        <taxon>Rhodothermia</taxon>
        <taxon>Rhodothermales</taxon>
        <taxon>Rhodothermaceae</taxon>
        <taxon>Rhodothermus</taxon>
    </lineage>
</organism>
<dbReference type="EMBL" id="DSGB01000006">
    <property type="protein sequence ID" value="HER96668.1"/>
    <property type="molecule type" value="Genomic_DNA"/>
</dbReference>
<dbReference type="GO" id="GO:0006402">
    <property type="term" value="P:mRNA catabolic process"/>
    <property type="evidence" value="ECO:0007669"/>
    <property type="project" value="TreeGrafter"/>
</dbReference>
<sequence>MKPGTLIEYLEDDQPQLALVLEARNDGLQALTPSGRRIRLPIRRVVICHEQAASTAQLAEVARGLIAQLEARAEEIDLALLWEAARGEGASFELPALARLYFGTDGPQEQSALLRALLRDRLYFGRKGLTFAPRTPEQVEALRLAEQRRQEQVAAREALRQQLAQLLEAGDAAGVEASPALLDALEALLRQRQPSEAAAVLETLARERGLTVREAALEILVRAGRLEASGSSLALLSGIDPEFSAEVLAAARALMPFAPEEGRTDFTHLEAFHIDDATTQEIDDAFTVEPLPEGGWRIGVHLADVPYFVRQGDVLDLEAQRRGLTRYLPEGPMLMLPERLSYDLASLRPGTLRPSLSVVVTVDAQGQIQATQLTRGQVRIAYGFTYETVDALLSGQATHALAEALHVLFHLSTQLTAARLARGALIIRRPELKVRVVGEAITVQVIDPHTPARRLVSEWMILANAAAARWAADQGLPMIYRVQDPPEDPELEGQCLDYDPVVLETRLRGLRRTRLSTHPQPHAGLGLEAYVQITSPIRRYADLVLQRQLVAALAGDPLPYDTTKLLEVLATAEAAEQEARALEQQANRYWALVWLSRQTDQVFEALVVARRPAGYVVELQPYGLRGLLATGDVLVPGTLLEVRIEAVDPRRGSLRLERA</sequence>
<accession>A0A7V2F772</accession>
<comment type="caution">
    <text evidence="3">The sequence shown here is derived from an EMBL/GenBank/DDBJ whole genome shotgun (WGS) entry which is preliminary data.</text>
</comment>
<dbReference type="GO" id="GO:0003723">
    <property type="term" value="F:RNA binding"/>
    <property type="evidence" value="ECO:0007669"/>
    <property type="project" value="InterPro"/>
</dbReference>
<dbReference type="InterPro" id="IPR057324">
    <property type="entry name" value="WH_RNase_II"/>
</dbReference>
<evidence type="ECO:0000259" key="2">
    <source>
        <dbReference type="SMART" id="SM00955"/>
    </source>
</evidence>